<organism evidence="6 7">
    <name type="scientific">Desulfuribacillus alkaliarsenatis</name>
    <dbReference type="NCBI Taxonomy" id="766136"/>
    <lineage>
        <taxon>Bacteria</taxon>
        <taxon>Bacillati</taxon>
        <taxon>Bacillota</taxon>
        <taxon>Desulfuribacillia</taxon>
        <taxon>Desulfuribacillales</taxon>
        <taxon>Desulfuribacillaceae</taxon>
        <taxon>Desulfuribacillus</taxon>
    </lineage>
</organism>
<dbReference type="PANTHER" id="PTHR30368">
    <property type="entry name" value="SULFATE-BINDING PROTEIN"/>
    <property type="match status" value="1"/>
</dbReference>
<keyword evidence="5" id="KW-0574">Periplasm</keyword>
<protein>
    <submittedName>
        <fullName evidence="6">Sulfate transporter subunit</fullName>
    </submittedName>
</protein>
<gene>
    <name evidence="6" type="ORF">BHF68_10590</name>
</gene>
<dbReference type="NCBIfam" id="NF008106">
    <property type="entry name" value="PRK10852.1"/>
    <property type="match status" value="1"/>
</dbReference>
<dbReference type="GO" id="GO:0140104">
    <property type="term" value="F:molecular carrier activity"/>
    <property type="evidence" value="ECO:0007669"/>
    <property type="project" value="InterPro"/>
</dbReference>
<sequence length="337" mass="38185">MRTIFLLLVGIIGVSIVGCGLKISNTDYTLLNVSYDPTREFYRDFNQLFIEYWEQETGGTVHVLQSHGGAGSQARAVIEGLAGDVVTMALAYDIDMIHKLSNLLPSDWEGRLPYNSTPYTSTIVFLVREGNPKNITDWDDLIRDDVAVITPSPKTSGGARWNYLAAWGYAMNAYGNDEKKALEFITKLYKNVPVLDAAARGATTTFVERDIGDVFITWENEAYLAIQEIADKAFEIVVPSVSILCEPPVALVDKNAKRKGNYEVAQAYLEHLYTEEAQHIIAKHYFRPRNEQVLNQYRHIFADVELFTIDDEMFGGWTKAHETHFSDRGYFDKIYRP</sequence>
<evidence type="ECO:0000256" key="4">
    <source>
        <dbReference type="ARBA" id="ARBA00022729"/>
    </source>
</evidence>
<dbReference type="PANTHER" id="PTHR30368:SF2">
    <property type="entry name" value="SULFATE-BINDING PROTEIN"/>
    <property type="match status" value="1"/>
</dbReference>
<dbReference type="GO" id="GO:1902358">
    <property type="term" value="P:sulfate transmembrane transport"/>
    <property type="evidence" value="ECO:0007669"/>
    <property type="project" value="InterPro"/>
</dbReference>
<dbReference type="Pfam" id="PF13531">
    <property type="entry name" value="SBP_bac_11"/>
    <property type="match status" value="1"/>
</dbReference>
<dbReference type="GO" id="GO:0042597">
    <property type="term" value="C:periplasmic space"/>
    <property type="evidence" value="ECO:0007669"/>
    <property type="project" value="UniProtKB-SubCell"/>
</dbReference>
<reference evidence="6 7" key="1">
    <citation type="submission" date="2016-09" db="EMBL/GenBank/DDBJ databases">
        <title>Draft genome sequence for the type strain of Desulfuribacillus alkaliarsenatis AHT28, an obligately anaerobic, sulfidogenic bacterium isolated from Russian soda lake sediments.</title>
        <authorList>
            <person name="Abin C.A."/>
            <person name="Hollibaugh J.T."/>
        </authorList>
    </citation>
    <scope>NUCLEOTIDE SEQUENCE [LARGE SCALE GENOMIC DNA]</scope>
    <source>
        <strain evidence="6 7">AHT28</strain>
    </source>
</reference>
<name>A0A1E5FZ26_9FIRM</name>
<dbReference type="SUPFAM" id="SSF53850">
    <property type="entry name" value="Periplasmic binding protein-like II"/>
    <property type="match status" value="1"/>
</dbReference>
<comment type="similarity">
    <text evidence="2">Belongs to the prokaryotic sulfate-binding protein family.</text>
</comment>
<dbReference type="InterPro" id="IPR005669">
    <property type="entry name" value="Thiosulph/SO4-bd"/>
</dbReference>
<dbReference type="NCBIfam" id="NF008022">
    <property type="entry name" value="PRK10752.1"/>
    <property type="match status" value="1"/>
</dbReference>
<evidence type="ECO:0000256" key="1">
    <source>
        <dbReference type="ARBA" id="ARBA00004418"/>
    </source>
</evidence>
<dbReference type="PROSITE" id="PS51257">
    <property type="entry name" value="PROKAR_LIPOPROTEIN"/>
    <property type="match status" value="1"/>
</dbReference>
<evidence type="ECO:0000313" key="7">
    <source>
        <dbReference type="Proteomes" id="UP000094296"/>
    </source>
</evidence>
<keyword evidence="7" id="KW-1185">Reference proteome</keyword>
<dbReference type="Gene3D" id="3.40.190.10">
    <property type="entry name" value="Periplasmic binding protein-like II"/>
    <property type="match status" value="2"/>
</dbReference>
<dbReference type="Proteomes" id="UP000094296">
    <property type="component" value="Unassembled WGS sequence"/>
</dbReference>
<dbReference type="AlphaFoldDB" id="A0A1E5FZ26"/>
<evidence type="ECO:0000256" key="5">
    <source>
        <dbReference type="ARBA" id="ARBA00022764"/>
    </source>
</evidence>
<evidence type="ECO:0000256" key="2">
    <source>
        <dbReference type="ARBA" id="ARBA00006099"/>
    </source>
</evidence>
<comment type="caution">
    <text evidence="6">The sequence shown here is derived from an EMBL/GenBank/DDBJ whole genome shotgun (WGS) entry which is preliminary data.</text>
</comment>
<accession>A0A1E5FZ26</accession>
<dbReference type="CDD" id="cd01005">
    <property type="entry name" value="PBP2_CysP"/>
    <property type="match status" value="1"/>
</dbReference>
<keyword evidence="4" id="KW-0732">Signal</keyword>
<dbReference type="NCBIfam" id="TIGR00971">
    <property type="entry name" value="3a0106s03"/>
    <property type="match status" value="1"/>
</dbReference>
<dbReference type="EMBL" id="MIJE01000034">
    <property type="protein sequence ID" value="OEF95836.1"/>
    <property type="molecule type" value="Genomic_DNA"/>
</dbReference>
<comment type="subcellular location">
    <subcellularLocation>
        <location evidence="1">Periplasm</location>
    </subcellularLocation>
</comment>
<dbReference type="STRING" id="766136.BHF68_10590"/>
<evidence type="ECO:0000313" key="6">
    <source>
        <dbReference type="EMBL" id="OEF95836.1"/>
    </source>
</evidence>
<keyword evidence="3" id="KW-0813">Transport</keyword>
<evidence type="ECO:0000256" key="3">
    <source>
        <dbReference type="ARBA" id="ARBA00022448"/>
    </source>
</evidence>
<proteinExistence type="inferred from homology"/>